<proteinExistence type="inferred from homology"/>
<sequence>MRTKIASSGDGKPSLPGHFPLLSLAEPPRAVAGPGDPARPPAALTARRAGCRGRLRHGRGAGLARRPGPPAAAGGAGGSGGRRPQGRPGWGGEPLTGPARGVPGISGGWRRPGLTVGRGEGGTVARSRQRPLAAAPGTNGRAGTVGRSRALPAGPARCRRYAAAPPAFPAPEAAPWGAGARPAPLWAPGVAPGPPGGLRALHEGRVAPDEDGKPAGILTSLCVGLGWEPCSRAVEQVHLRCTKGSLEWVYPASALRIVLEPSLSVAWHTAVCVKPASDFQGASIYVERAGQLHLLVSEAEEARPCHRVALFLQASPQRDIAAGQLASSVSFPRTCTTHLLLHNQLLSSSRLVVKGSVQNVSHSFENHMSQADVSVQKVYRQKNRIFQRGEASGEWQGRIRTLMQCKAKKGAGDFVFTRNEHFGKAWLGCAPWFKDFTYSGSKQDRMLHPKEYTITGHTLLLCNISS</sequence>
<evidence type="ECO:0000256" key="5">
    <source>
        <dbReference type="ARBA" id="ARBA00023157"/>
    </source>
</evidence>
<evidence type="ECO:0000256" key="3">
    <source>
        <dbReference type="ARBA" id="ARBA00022525"/>
    </source>
</evidence>
<dbReference type="InterPro" id="IPR051998">
    <property type="entry name" value="Meteorin-like"/>
</dbReference>
<reference evidence="7" key="1">
    <citation type="submission" date="2025-08" db="UniProtKB">
        <authorList>
            <consortium name="Ensembl"/>
        </authorList>
    </citation>
    <scope>IDENTIFICATION</scope>
</reference>
<evidence type="ECO:0000256" key="1">
    <source>
        <dbReference type="ARBA" id="ARBA00004613"/>
    </source>
</evidence>
<feature type="compositionally biased region" description="Gly residues" evidence="6">
    <location>
        <begin position="74"/>
        <end position="94"/>
    </location>
</feature>
<keyword evidence="8" id="KW-1185">Reference proteome</keyword>
<feature type="compositionally biased region" description="Low complexity" evidence="6">
    <location>
        <begin position="27"/>
        <end position="48"/>
    </location>
</feature>
<keyword evidence="3" id="KW-0964">Secreted</keyword>
<feature type="compositionally biased region" description="Basic residues" evidence="6">
    <location>
        <begin position="49"/>
        <end position="59"/>
    </location>
</feature>
<feature type="region of interest" description="Disordered" evidence="6">
    <location>
        <begin position="1"/>
        <end position="150"/>
    </location>
</feature>
<comment type="subcellular location">
    <subcellularLocation>
        <location evidence="1">Secreted</location>
    </subcellularLocation>
</comment>
<dbReference type="Ensembl" id="ENSDNVT00000019997.1">
    <property type="protein sequence ID" value="ENSDNVP00000016647.1"/>
    <property type="gene ID" value="ENSDNVG00000011660.1"/>
</dbReference>
<dbReference type="PANTHER" id="PTHR28593:SF4">
    <property type="entry name" value="METEORIN-LIKE PROTEIN"/>
    <property type="match status" value="1"/>
</dbReference>
<comment type="similarity">
    <text evidence="2">Belongs to the meteorin family.</text>
</comment>
<dbReference type="GO" id="GO:0005615">
    <property type="term" value="C:extracellular space"/>
    <property type="evidence" value="ECO:0007669"/>
    <property type="project" value="TreeGrafter"/>
</dbReference>
<organism evidence="7 8">
    <name type="scientific">Dromaius novaehollandiae</name>
    <name type="common">Emu</name>
    <dbReference type="NCBI Taxonomy" id="8790"/>
    <lineage>
        <taxon>Eukaryota</taxon>
        <taxon>Metazoa</taxon>
        <taxon>Chordata</taxon>
        <taxon>Craniata</taxon>
        <taxon>Vertebrata</taxon>
        <taxon>Euteleostomi</taxon>
        <taxon>Archelosauria</taxon>
        <taxon>Archosauria</taxon>
        <taxon>Dinosauria</taxon>
        <taxon>Saurischia</taxon>
        <taxon>Theropoda</taxon>
        <taxon>Coelurosauria</taxon>
        <taxon>Aves</taxon>
        <taxon>Palaeognathae</taxon>
        <taxon>Casuariiformes</taxon>
        <taxon>Dromaiidae</taxon>
        <taxon>Dromaius</taxon>
    </lineage>
</organism>
<evidence type="ECO:0000256" key="4">
    <source>
        <dbReference type="ARBA" id="ARBA00022729"/>
    </source>
</evidence>
<dbReference type="GO" id="GO:0005179">
    <property type="term" value="F:hormone activity"/>
    <property type="evidence" value="ECO:0007669"/>
    <property type="project" value="TreeGrafter"/>
</dbReference>
<dbReference type="AlphaFoldDB" id="A0A8C4P9H6"/>
<evidence type="ECO:0000256" key="6">
    <source>
        <dbReference type="SAM" id="MobiDB-lite"/>
    </source>
</evidence>
<dbReference type="Proteomes" id="UP000694423">
    <property type="component" value="Unplaced"/>
</dbReference>
<reference evidence="7" key="2">
    <citation type="submission" date="2025-09" db="UniProtKB">
        <authorList>
            <consortium name="Ensembl"/>
        </authorList>
    </citation>
    <scope>IDENTIFICATION</scope>
</reference>
<evidence type="ECO:0000256" key="2">
    <source>
        <dbReference type="ARBA" id="ARBA00005669"/>
    </source>
</evidence>
<keyword evidence="4" id="KW-0732">Signal</keyword>
<name>A0A8C4P9H6_DRONO</name>
<dbReference type="PANTHER" id="PTHR28593">
    <property type="entry name" value="METEORIN-LIKE PROTEIN"/>
    <property type="match status" value="1"/>
</dbReference>
<protein>
    <submittedName>
        <fullName evidence="7">Uncharacterized protein</fullName>
    </submittedName>
</protein>
<evidence type="ECO:0000313" key="7">
    <source>
        <dbReference type="Ensembl" id="ENSDNVP00000016647.1"/>
    </source>
</evidence>
<accession>A0A8C4P9H6</accession>
<evidence type="ECO:0000313" key="8">
    <source>
        <dbReference type="Proteomes" id="UP000694423"/>
    </source>
</evidence>
<keyword evidence="5" id="KW-1015">Disulfide bond</keyword>